<dbReference type="STRING" id="36087.A0A077ZDP4"/>
<name>A0A077ZDP4_TRITR</name>
<keyword evidence="3" id="KW-0269">Exonuclease</keyword>
<sequence>MFTSLGFWRSIPCPYLDSDKPCQRPYCQFKHTEENADNDESSILNGISSRIDQDCQPPCSTVDIPRVQKLAIPVEPAGKDDSLPVQTSWVPKTKPLVYKPTPIAELRKRKRIKEELQTGKTTAAESGTSISSANYVEANSADSFEDKASAPTNSCVEPVVRAPECPIDESSLIDLTEVSSNVPNTEKDLENEVEENPVGVETPSESILALCDAKDSEQPEEAETEQCVIASSEQSGIDVSGPIVEISDEQPPIENDEPIEAEGRGCVLHVANVFGDDSDDDEEFRKAYSSRVSFRKGLAAPLAPHAFKGKVNAEQTAFNSVEIDDSGYSSFDRRPKLKAESPPLKKLTPHRISPSSTVKPVIVKAPVIRCAEEVTASLQDEVDYQEALIMKKRRISKVVSCDKSDEKPRVAFNPKCRIPISIRQRYLDLFVEECLKQCPDKQEAFTKASAEEESVAALAHSTKGYTVSAVNRLRRLRCSVSTALVPAQMTSGSTNGGFTFFQADYQWRFGKTSFFVSSLDQCLLHLVVL</sequence>
<feature type="domain" description="RNA exonuclease 1 homolog-like" evidence="2">
    <location>
        <begin position="407"/>
        <end position="490"/>
    </location>
</feature>
<reference evidence="3" key="1">
    <citation type="submission" date="2014-01" db="EMBL/GenBank/DDBJ databases">
        <authorList>
            <person name="Aslett M."/>
        </authorList>
    </citation>
    <scope>NUCLEOTIDE SEQUENCE</scope>
</reference>
<dbReference type="Proteomes" id="UP000030665">
    <property type="component" value="Unassembled WGS sequence"/>
</dbReference>
<dbReference type="OrthoDB" id="206335at2759"/>
<protein>
    <submittedName>
        <fullName evidence="3">RNA exonuclease 1</fullName>
    </submittedName>
</protein>
<dbReference type="EMBL" id="HG806351">
    <property type="protein sequence ID" value="CDW58496.1"/>
    <property type="molecule type" value="Genomic_DNA"/>
</dbReference>
<keyword evidence="4" id="KW-1185">Reference proteome</keyword>
<evidence type="ECO:0000313" key="4">
    <source>
        <dbReference type="Proteomes" id="UP000030665"/>
    </source>
</evidence>
<feature type="region of interest" description="Disordered" evidence="1">
    <location>
        <begin position="229"/>
        <end position="257"/>
    </location>
</feature>
<evidence type="ECO:0000259" key="2">
    <source>
        <dbReference type="Pfam" id="PF15870"/>
    </source>
</evidence>
<evidence type="ECO:0000313" key="3">
    <source>
        <dbReference type="EMBL" id="CDW58496.1"/>
    </source>
</evidence>
<evidence type="ECO:0000256" key="1">
    <source>
        <dbReference type="SAM" id="MobiDB-lite"/>
    </source>
</evidence>
<dbReference type="GO" id="GO:0004527">
    <property type="term" value="F:exonuclease activity"/>
    <property type="evidence" value="ECO:0007669"/>
    <property type="project" value="UniProtKB-KW"/>
</dbReference>
<organism evidence="3 4">
    <name type="scientific">Trichuris trichiura</name>
    <name type="common">Whipworm</name>
    <name type="synonym">Trichocephalus trichiurus</name>
    <dbReference type="NCBI Taxonomy" id="36087"/>
    <lineage>
        <taxon>Eukaryota</taxon>
        <taxon>Metazoa</taxon>
        <taxon>Ecdysozoa</taxon>
        <taxon>Nematoda</taxon>
        <taxon>Enoplea</taxon>
        <taxon>Dorylaimia</taxon>
        <taxon>Trichinellida</taxon>
        <taxon>Trichuridae</taxon>
        <taxon>Trichuris</taxon>
    </lineage>
</organism>
<gene>
    <name evidence="3" type="ORF">TTRE_0000681401</name>
</gene>
<proteinExistence type="predicted"/>
<dbReference type="Pfam" id="PF15870">
    <property type="entry name" value="EloA-BP1"/>
    <property type="match status" value="1"/>
</dbReference>
<reference evidence="3" key="2">
    <citation type="submission" date="2014-03" db="EMBL/GenBank/DDBJ databases">
        <title>The whipworm genome and dual-species transcriptomics of an intimate host-pathogen interaction.</title>
        <authorList>
            <person name="Foth B.J."/>
            <person name="Tsai I.J."/>
            <person name="Reid A.J."/>
            <person name="Bancroft A.J."/>
            <person name="Nichol S."/>
            <person name="Tracey A."/>
            <person name="Holroyd N."/>
            <person name="Cotton J.A."/>
            <person name="Stanley E.J."/>
            <person name="Zarowiecki M."/>
            <person name="Liu J.Z."/>
            <person name="Huckvale T."/>
            <person name="Cooper P.J."/>
            <person name="Grencis R.K."/>
            <person name="Berriman M."/>
        </authorList>
    </citation>
    <scope>NUCLEOTIDE SEQUENCE [LARGE SCALE GENOMIC DNA]</scope>
</reference>
<dbReference type="InterPro" id="IPR031736">
    <property type="entry name" value="REXO1-like_dom"/>
</dbReference>
<dbReference type="AlphaFoldDB" id="A0A077ZDP4"/>
<keyword evidence="3" id="KW-0540">Nuclease</keyword>
<accession>A0A077ZDP4</accession>
<keyword evidence="3" id="KW-0378">Hydrolase</keyword>